<evidence type="ECO:0000313" key="3">
    <source>
        <dbReference type="Proteomes" id="UP001054945"/>
    </source>
</evidence>
<comment type="caution">
    <text evidence="2">The sequence shown here is derived from an EMBL/GenBank/DDBJ whole genome shotgun (WGS) entry which is preliminary data.</text>
</comment>
<evidence type="ECO:0008006" key="4">
    <source>
        <dbReference type="Google" id="ProtNLM"/>
    </source>
</evidence>
<evidence type="ECO:0000313" key="2">
    <source>
        <dbReference type="EMBL" id="GIY57602.1"/>
    </source>
</evidence>
<dbReference type="AlphaFoldDB" id="A0AAV4UID5"/>
<protein>
    <recommendedName>
        <fullName evidence="4">Secreted protein</fullName>
    </recommendedName>
</protein>
<name>A0AAV4UID5_CAEEX</name>
<keyword evidence="1" id="KW-0472">Membrane</keyword>
<proteinExistence type="predicted"/>
<gene>
    <name evidence="2" type="ORF">CEXT_421861</name>
</gene>
<keyword evidence="1" id="KW-1133">Transmembrane helix</keyword>
<keyword evidence="1" id="KW-0812">Transmembrane</keyword>
<feature type="transmembrane region" description="Helical" evidence="1">
    <location>
        <begin position="20"/>
        <end position="38"/>
    </location>
</feature>
<reference evidence="2 3" key="1">
    <citation type="submission" date="2021-06" db="EMBL/GenBank/DDBJ databases">
        <title>Caerostris extrusa draft genome.</title>
        <authorList>
            <person name="Kono N."/>
            <person name="Arakawa K."/>
        </authorList>
    </citation>
    <scope>NUCLEOTIDE SEQUENCE [LARGE SCALE GENOMIC DNA]</scope>
</reference>
<evidence type="ECO:0000256" key="1">
    <source>
        <dbReference type="SAM" id="Phobius"/>
    </source>
</evidence>
<accession>A0AAV4UID5</accession>
<organism evidence="2 3">
    <name type="scientific">Caerostris extrusa</name>
    <name type="common">Bark spider</name>
    <name type="synonym">Caerostris bankana</name>
    <dbReference type="NCBI Taxonomy" id="172846"/>
    <lineage>
        <taxon>Eukaryota</taxon>
        <taxon>Metazoa</taxon>
        <taxon>Ecdysozoa</taxon>
        <taxon>Arthropoda</taxon>
        <taxon>Chelicerata</taxon>
        <taxon>Arachnida</taxon>
        <taxon>Araneae</taxon>
        <taxon>Araneomorphae</taxon>
        <taxon>Entelegynae</taxon>
        <taxon>Araneoidea</taxon>
        <taxon>Araneidae</taxon>
        <taxon>Caerostris</taxon>
    </lineage>
</organism>
<dbReference type="Proteomes" id="UP001054945">
    <property type="component" value="Unassembled WGS sequence"/>
</dbReference>
<sequence>MMKCGQRWQKPRLGSVRGGSVALKASFLITLITVTESLPRRRKGSRRFATNAHGGERNVWSLRSAVIRLQRRWVSFVIVERHTANSQREIGFCCFCTEHAGANLDCAVGTDNGFLGSILPHFYTRSFNIGNKMVRSA</sequence>
<dbReference type="EMBL" id="BPLR01012929">
    <property type="protein sequence ID" value="GIY57602.1"/>
    <property type="molecule type" value="Genomic_DNA"/>
</dbReference>
<keyword evidence="3" id="KW-1185">Reference proteome</keyword>